<comment type="caution">
    <text evidence="2">The sequence shown here is derived from an EMBL/GenBank/DDBJ whole genome shotgun (WGS) entry which is preliminary data.</text>
</comment>
<dbReference type="EMBL" id="BONI01000008">
    <property type="protein sequence ID" value="GIG04622.1"/>
    <property type="molecule type" value="Genomic_DNA"/>
</dbReference>
<gene>
    <name evidence="2" type="ORF">Cco03nite_13220</name>
</gene>
<dbReference type="PANTHER" id="PTHR43861">
    <property type="entry name" value="TRANS-ACONITATE 2-METHYLTRANSFERASE-RELATED"/>
    <property type="match status" value="1"/>
</dbReference>
<proteinExistence type="predicted"/>
<dbReference type="Gene3D" id="3.40.50.150">
    <property type="entry name" value="Vaccinia Virus protein VP39"/>
    <property type="match status" value="1"/>
</dbReference>
<evidence type="ECO:0000313" key="2">
    <source>
        <dbReference type="EMBL" id="GIG04622.1"/>
    </source>
</evidence>
<accession>A0A8J3P5P6</accession>
<dbReference type="Gene3D" id="1.10.150.290">
    <property type="entry name" value="S-adenosyl-L-methionine-dependent methyltransferases"/>
    <property type="match status" value="1"/>
</dbReference>
<dbReference type="InterPro" id="IPR013216">
    <property type="entry name" value="Methyltransf_11"/>
</dbReference>
<evidence type="ECO:0000259" key="1">
    <source>
        <dbReference type="Pfam" id="PF08241"/>
    </source>
</evidence>
<sequence>MCSGGARLTLNGPVSYRPVRHSVARREPGGKPIEPRIMPCMRGSMLSWAGLRDLRGARYRQSKTYVRFVSWRPVMWNPETYLRFADDRGRPFHDLVARVAADRPRQVVDLGCGPGNLTATLTTRWPDAQVSGIDSSPEMIEKALADQGGPGPVAYRVGDVRDYLPGAEVDVIVTNAVLQWVPGQEELVGRWARALRPGGWLALQVPGNHDSAAHQALRGLCASSRWSALLGEIAEQPRSAPGPQEYAALLRAAGCAADTWETTYVHQLPVTGGPHPVLIWLTGTALRPVRAALAGEPGAWERYCAELEPILAAAHPADGGVVDFPFRRVFAVGHRVS</sequence>
<evidence type="ECO:0000313" key="3">
    <source>
        <dbReference type="Proteomes" id="UP000630887"/>
    </source>
</evidence>
<dbReference type="InterPro" id="IPR023149">
    <property type="entry name" value="Trans_acon_MeTrfase_C"/>
</dbReference>
<dbReference type="CDD" id="cd02440">
    <property type="entry name" value="AdoMet_MTases"/>
    <property type="match status" value="1"/>
</dbReference>
<feature type="domain" description="Methyltransferase type 11" evidence="1">
    <location>
        <begin position="108"/>
        <end position="202"/>
    </location>
</feature>
<dbReference type="Proteomes" id="UP000630887">
    <property type="component" value="Unassembled WGS sequence"/>
</dbReference>
<name>A0A8J3P5P6_9ACTN</name>
<reference evidence="2 3" key="1">
    <citation type="submission" date="2021-01" db="EMBL/GenBank/DDBJ databases">
        <title>Whole genome shotgun sequence of Catellatospora coxensis NBRC 107359.</title>
        <authorList>
            <person name="Komaki H."/>
            <person name="Tamura T."/>
        </authorList>
    </citation>
    <scope>NUCLEOTIDE SEQUENCE [LARGE SCALE GENOMIC DNA]</scope>
    <source>
        <strain evidence="2 3">NBRC 107359</strain>
    </source>
</reference>
<protein>
    <submittedName>
        <fullName evidence="2">Trans-aconitate 2-methyltransferase</fullName>
    </submittedName>
</protein>
<dbReference type="SUPFAM" id="SSF53335">
    <property type="entry name" value="S-adenosyl-L-methionine-dependent methyltransferases"/>
    <property type="match status" value="1"/>
</dbReference>
<dbReference type="InterPro" id="IPR029063">
    <property type="entry name" value="SAM-dependent_MTases_sf"/>
</dbReference>
<dbReference type="AlphaFoldDB" id="A0A8J3P5P6"/>
<organism evidence="2 3">
    <name type="scientific">Catellatospora coxensis</name>
    <dbReference type="NCBI Taxonomy" id="310354"/>
    <lineage>
        <taxon>Bacteria</taxon>
        <taxon>Bacillati</taxon>
        <taxon>Actinomycetota</taxon>
        <taxon>Actinomycetes</taxon>
        <taxon>Micromonosporales</taxon>
        <taxon>Micromonosporaceae</taxon>
        <taxon>Catellatospora</taxon>
    </lineage>
</organism>
<dbReference type="GO" id="GO:0030798">
    <property type="term" value="F:trans-aconitate 2-methyltransferase activity"/>
    <property type="evidence" value="ECO:0007669"/>
    <property type="project" value="InterPro"/>
</dbReference>
<dbReference type="Pfam" id="PF08241">
    <property type="entry name" value="Methyltransf_11"/>
    <property type="match status" value="1"/>
</dbReference>
<dbReference type="PANTHER" id="PTHR43861:SF1">
    <property type="entry name" value="TRANS-ACONITATE 2-METHYLTRANSFERASE"/>
    <property type="match status" value="1"/>
</dbReference>
<keyword evidence="3" id="KW-1185">Reference proteome</keyword>